<dbReference type="Gene3D" id="3.20.20.80">
    <property type="entry name" value="Glycosidases"/>
    <property type="match status" value="1"/>
</dbReference>
<keyword evidence="5 7" id="KW-0326">Glycosidase</keyword>
<comment type="similarity">
    <text evidence="1 7">Belongs to the glycosyl hydrolase 5 (cellulase A) family.</text>
</comment>
<feature type="domain" description="Glycoside hydrolase family 5" evidence="9">
    <location>
        <begin position="52"/>
        <end position="377"/>
    </location>
</feature>
<dbReference type="InterPro" id="IPR017853">
    <property type="entry name" value="GH"/>
</dbReference>
<name>A0AB34IK50_PRYPA</name>
<keyword evidence="6" id="KW-0624">Polysaccharide degradation</keyword>
<feature type="compositionally biased region" description="Pro residues" evidence="8">
    <location>
        <begin position="415"/>
        <end position="431"/>
    </location>
</feature>
<keyword evidence="3" id="KW-0136">Cellulose degradation</keyword>
<reference evidence="10 11" key="1">
    <citation type="journal article" date="2024" name="Science">
        <title>Giant polyketide synthase enzymes in the biosynthesis of giant marine polyether toxins.</title>
        <authorList>
            <person name="Fallon T.R."/>
            <person name="Shende V.V."/>
            <person name="Wierzbicki I.H."/>
            <person name="Pendleton A.L."/>
            <person name="Watervoot N.F."/>
            <person name="Auber R.P."/>
            <person name="Gonzalez D.J."/>
            <person name="Wisecaver J.H."/>
            <person name="Moore B.S."/>
        </authorList>
    </citation>
    <scope>NUCLEOTIDE SEQUENCE [LARGE SCALE GENOMIC DNA]</scope>
    <source>
        <strain evidence="10 11">12B1</strain>
    </source>
</reference>
<keyword evidence="11" id="KW-1185">Reference proteome</keyword>
<sequence length="562" mass="62812">MEKVYIGSNDGKPPMLDFHGAGDGRLYLNGQVFRVRGINWYGSEDVTTMPEGLAMESASNIVDFIADHGFNAIRILFNMEDWKDNIKVRQESWIVDGERNPELVDANYRDMLRTIIRHASRRQLLVLLACHRLRRSYKDDKHPANWPGTWNGLWFERNTTAAELLSEEKVSLLWSSVASTLCNEWNLFAVDLMNEPHMGFWGSVESTSYSDADWSAGAAKLGNSVLRACARLLIFVEGTAEFKTEWGESFKAARLNGLMARGPVTLINMSKLVMSPHSYGPSLYGADASLWKWFPERFTSADFPHNLPAYWDEHFGFLNEMGIRAPIVVSETGGDMKCCDIPKVLQRPRADALYQETLLRYLDNKDAGFFYFCLNPGSHDTGGVLLDDWVTPDMDKLNLILKSTRASQLVRTQAPPSPPSSPPHPPHPPHASLPSTLRSRSAECDVLSCPFEYHMCPPNERRPSQTGFCDLDADCVGDKEFCRAGTKACPKQTGCCVVAPTCACPPEYTYCRGPSKLHKGPFCDLDKDCVGDNDFCREGTEACPIQRTCCVTTPKAGFRSGE</sequence>
<evidence type="ECO:0000256" key="4">
    <source>
        <dbReference type="ARBA" id="ARBA00023277"/>
    </source>
</evidence>
<evidence type="ECO:0000256" key="2">
    <source>
        <dbReference type="ARBA" id="ARBA00022801"/>
    </source>
</evidence>
<protein>
    <recommendedName>
        <fullName evidence="9">Glycoside hydrolase family 5 domain-containing protein</fullName>
    </recommendedName>
</protein>
<keyword evidence="2 7" id="KW-0378">Hydrolase</keyword>
<organism evidence="10 11">
    <name type="scientific">Prymnesium parvum</name>
    <name type="common">Toxic golden alga</name>
    <dbReference type="NCBI Taxonomy" id="97485"/>
    <lineage>
        <taxon>Eukaryota</taxon>
        <taxon>Haptista</taxon>
        <taxon>Haptophyta</taxon>
        <taxon>Prymnesiophyceae</taxon>
        <taxon>Prymnesiales</taxon>
        <taxon>Prymnesiaceae</taxon>
        <taxon>Prymnesium</taxon>
    </lineage>
</organism>
<evidence type="ECO:0000313" key="11">
    <source>
        <dbReference type="Proteomes" id="UP001515480"/>
    </source>
</evidence>
<evidence type="ECO:0000256" key="1">
    <source>
        <dbReference type="ARBA" id="ARBA00005641"/>
    </source>
</evidence>
<dbReference type="AlphaFoldDB" id="A0AB34IK50"/>
<dbReference type="InterPro" id="IPR001547">
    <property type="entry name" value="Glyco_hydro_5"/>
</dbReference>
<evidence type="ECO:0000256" key="5">
    <source>
        <dbReference type="ARBA" id="ARBA00023295"/>
    </source>
</evidence>
<dbReference type="PANTHER" id="PTHR35923:SF2">
    <property type="entry name" value="ENDOGLUCANASE"/>
    <property type="match status" value="1"/>
</dbReference>
<evidence type="ECO:0000313" key="10">
    <source>
        <dbReference type="EMBL" id="KAL1499671.1"/>
    </source>
</evidence>
<dbReference type="Pfam" id="PF00150">
    <property type="entry name" value="Cellulase"/>
    <property type="match status" value="1"/>
</dbReference>
<gene>
    <name evidence="10" type="ORF">AB1Y20_011868</name>
</gene>
<evidence type="ECO:0000256" key="8">
    <source>
        <dbReference type="SAM" id="MobiDB-lite"/>
    </source>
</evidence>
<evidence type="ECO:0000259" key="9">
    <source>
        <dbReference type="Pfam" id="PF00150"/>
    </source>
</evidence>
<dbReference type="EMBL" id="JBGBPQ010000025">
    <property type="protein sequence ID" value="KAL1499671.1"/>
    <property type="molecule type" value="Genomic_DNA"/>
</dbReference>
<dbReference type="GO" id="GO:0004553">
    <property type="term" value="F:hydrolase activity, hydrolyzing O-glycosyl compounds"/>
    <property type="evidence" value="ECO:0007669"/>
    <property type="project" value="InterPro"/>
</dbReference>
<evidence type="ECO:0000256" key="3">
    <source>
        <dbReference type="ARBA" id="ARBA00023001"/>
    </source>
</evidence>
<evidence type="ECO:0000256" key="7">
    <source>
        <dbReference type="RuleBase" id="RU361153"/>
    </source>
</evidence>
<feature type="region of interest" description="Disordered" evidence="8">
    <location>
        <begin position="408"/>
        <end position="436"/>
    </location>
</feature>
<proteinExistence type="inferred from homology"/>
<evidence type="ECO:0000256" key="6">
    <source>
        <dbReference type="ARBA" id="ARBA00023326"/>
    </source>
</evidence>
<accession>A0AB34IK50</accession>
<dbReference type="Proteomes" id="UP001515480">
    <property type="component" value="Unassembled WGS sequence"/>
</dbReference>
<dbReference type="GO" id="GO:0030245">
    <property type="term" value="P:cellulose catabolic process"/>
    <property type="evidence" value="ECO:0007669"/>
    <property type="project" value="UniProtKB-KW"/>
</dbReference>
<dbReference type="PANTHER" id="PTHR35923">
    <property type="entry name" value="MAJOR EXTRACELLULAR ENDOGLUCANASE"/>
    <property type="match status" value="1"/>
</dbReference>
<dbReference type="SUPFAM" id="SSF51445">
    <property type="entry name" value="(Trans)glycosidases"/>
    <property type="match status" value="1"/>
</dbReference>
<comment type="caution">
    <text evidence="10">The sequence shown here is derived from an EMBL/GenBank/DDBJ whole genome shotgun (WGS) entry which is preliminary data.</text>
</comment>
<keyword evidence="4" id="KW-0119">Carbohydrate metabolism</keyword>